<evidence type="ECO:0000256" key="1">
    <source>
        <dbReference type="ARBA" id="ARBA00022598"/>
    </source>
</evidence>
<proteinExistence type="predicted"/>
<dbReference type="PANTHER" id="PTHR12835">
    <property type="entry name" value="BIOTIN PROTEIN LIGASE"/>
    <property type="match status" value="1"/>
</dbReference>
<dbReference type="InterPro" id="IPR004408">
    <property type="entry name" value="Biotin_CoA_COase_ligase"/>
</dbReference>
<dbReference type="Gene3D" id="3.30.930.10">
    <property type="entry name" value="Bira Bifunctional Protein, Domain 2"/>
    <property type="match status" value="1"/>
</dbReference>
<sequence>MAYSSVALSQGADSLMAWADAQGGRVVSLAEVDSTSDYLRAYWPTFQRDGAAWAVCLADRQTAGRGRQGHAWLSAPGAGLWCSLAVPVVPRVDMAGDATPPLSLVLAAALIDVLRDAGFPVMLKWPNDLWLSERKVGGLLIEQLGVSRARYWLAGIGINWQAPAALPPDKTGGSVEAAGLFDALPAMGVLPNDSTGLRAELTDRLCRRALETIRAPDCWSDWMCRADTYSVLSGRRVQVWQDGSPQSSGFAERIEPDGTLMINTDAGATRVGGSASVRLLI</sequence>
<dbReference type="InterPro" id="IPR004143">
    <property type="entry name" value="BPL_LPL_catalytic"/>
</dbReference>
<feature type="domain" description="BPL/LPL catalytic" evidence="2">
    <location>
        <begin position="21"/>
        <end position="205"/>
    </location>
</feature>
<keyword evidence="4" id="KW-1185">Reference proteome</keyword>
<organism evidence="3 4">
    <name type="scientific">Halothiobacillus diazotrophicus</name>
    <dbReference type="NCBI Taxonomy" id="1860122"/>
    <lineage>
        <taxon>Bacteria</taxon>
        <taxon>Pseudomonadati</taxon>
        <taxon>Pseudomonadota</taxon>
        <taxon>Gammaproteobacteria</taxon>
        <taxon>Chromatiales</taxon>
        <taxon>Halothiobacillaceae</taxon>
        <taxon>Halothiobacillus</taxon>
    </lineage>
</organism>
<protein>
    <submittedName>
        <fullName evidence="3">Biotin--[acetyl-CoA-carboxylase] ligase</fullName>
    </submittedName>
</protein>
<dbReference type="PROSITE" id="PS51733">
    <property type="entry name" value="BPL_LPL_CATALYTIC"/>
    <property type="match status" value="1"/>
</dbReference>
<evidence type="ECO:0000259" key="2">
    <source>
        <dbReference type="PROSITE" id="PS51733"/>
    </source>
</evidence>
<evidence type="ECO:0000313" key="3">
    <source>
        <dbReference type="EMBL" id="ANJ67740.1"/>
    </source>
</evidence>
<dbReference type="EMBL" id="CP016027">
    <property type="protein sequence ID" value="ANJ67740.1"/>
    <property type="molecule type" value="Genomic_DNA"/>
</dbReference>
<gene>
    <name evidence="3" type="ORF">A9404_10455</name>
</gene>
<evidence type="ECO:0000313" key="4">
    <source>
        <dbReference type="Proteomes" id="UP000078596"/>
    </source>
</evidence>
<reference evidence="3 4" key="1">
    <citation type="submission" date="2016-06" db="EMBL/GenBank/DDBJ databases">
        <title>Insight into the functional genes involving in sulfur oxidation in Pearl River water.</title>
        <authorList>
            <person name="Luo J."/>
            <person name="Tan X."/>
            <person name="Lin W."/>
        </authorList>
    </citation>
    <scope>NUCLEOTIDE SEQUENCE [LARGE SCALE GENOMIC DNA]</scope>
    <source>
        <strain evidence="3 4">LS2</strain>
    </source>
</reference>
<keyword evidence="1 3" id="KW-0436">Ligase</keyword>
<dbReference type="Pfam" id="PF03099">
    <property type="entry name" value="BPL_LplA_LipB"/>
    <property type="match status" value="1"/>
</dbReference>
<name>A0A191ZIP3_9GAMM</name>
<dbReference type="InterPro" id="IPR045864">
    <property type="entry name" value="aa-tRNA-synth_II/BPL/LPL"/>
</dbReference>
<dbReference type="STRING" id="1860122.A9404_10455"/>
<dbReference type="SUPFAM" id="SSF55681">
    <property type="entry name" value="Class II aaRS and biotin synthetases"/>
    <property type="match status" value="1"/>
</dbReference>
<dbReference type="GO" id="GO:0005737">
    <property type="term" value="C:cytoplasm"/>
    <property type="evidence" value="ECO:0007669"/>
    <property type="project" value="TreeGrafter"/>
</dbReference>
<dbReference type="AlphaFoldDB" id="A0A191ZIP3"/>
<dbReference type="CDD" id="cd16442">
    <property type="entry name" value="BPL"/>
    <property type="match status" value="1"/>
</dbReference>
<accession>A0A191ZIP3</accession>
<dbReference type="Proteomes" id="UP000078596">
    <property type="component" value="Chromosome"/>
</dbReference>
<dbReference type="NCBIfam" id="TIGR00121">
    <property type="entry name" value="birA_ligase"/>
    <property type="match status" value="1"/>
</dbReference>
<dbReference type="PANTHER" id="PTHR12835:SF5">
    <property type="entry name" value="BIOTIN--PROTEIN LIGASE"/>
    <property type="match status" value="1"/>
</dbReference>
<dbReference type="KEGG" id="haz:A9404_10455"/>
<dbReference type="GO" id="GO:0004077">
    <property type="term" value="F:biotin--[biotin carboxyl-carrier protein] ligase activity"/>
    <property type="evidence" value="ECO:0007669"/>
    <property type="project" value="InterPro"/>
</dbReference>